<protein>
    <submittedName>
        <fullName evidence="2 4">Uncharacterized protein</fullName>
    </submittedName>
</protein>
<feature type="region of interest" description="Disordered" evidence="1">
    <location>
        <begin position="16"/>
        <end position="71"/>
    </location>
</feature>
<dbReference type="AlphaFoldDB" id="A0A0M3JS29"/>
<dbReference type="WBParaSite" id="ASIM_0001075501-mRNA-1">
    <property type="protein sequence ID" value="ASIM_0001075501-mRNA-1"/>
    <property type="gene ID" value="ASIM_0001075501"/>
</dbReference>
<evidence type="ECO:0000313" key="3">
    <source>
        <dbReference type="Proteomes" id="UP000267096"/>
    </source>
</evidence>
<feature type="compositionally biased region" description="Polar residues" evidence="1">
    <location>
        <begin position="55"/>
        <end position="67"/>
    </location>
</feature>
<sequence length="90" mass="9888">MAIEFRSKATDRFFVNADIPRSPENRWPPTATEKNGGHQKPAFDGLRAQSKRTARSVSREGQISVPSTEAERGCSVGGEQIACLLMVIEL</sequence>
<accession>A0A0M3JS29</accession>
<reference evidence="4" key="1">
    <citation type="submission" date="2017-02" db="UniProtKB">
        <authorList>
            <consortium name="WormBaseParasite"/>
        </authorList>
    </citation>
    <scope>IDENTIFICATION</scope>
</reference>
<dbReference type="Proteomes" id="UP000267096">
    <property type="component" value="Unassembled WGS sequence"/>
</dbReference>
<name>A0A0M3JS29_ANISI</name>
<evidence type="ECO:0000313" key="2">
    <source>
        <dbReference type="EMBL" id="VDK42753.1"/>
    </source>
</evidence>
<evidence type="ECO:0000313" key="4">
    <source>
        <dbReference type="WBParaSite" id="ASIM_0001075501-mRNA-1"/>
    </source>
</evidence>
<proteinExistence type="predicted"/>
<keyword evidence="3" id="KW-1185">Reference proteome</keyword>
<gene>
    <name evidence="2" type="ORF">ASIM_LOCUS10313</name>
</gene>
<organism evidence="4">
    <name type="scientific">Anisakis simplex</name>
    <name type="common">Herring worm</name>
    <dbReference type="NCBI Taxonomy" id="6269"/>
    <lineage>
        <taxon>Eukaryota</taxon>
        <taxon>Metazoa</taxon>
        <taxon>Ecdysozoa</taxon>
        <taxon>Nematoda</taxon>
        <taxon>Chromadorea</taxon>
        <taxon>Rhabditida</taxon>
        <taxon>Spirurina</taxon>
        <taxon>Ascaridomorpha</taxon>
        <taxon>Ascaridoidea</taxon>
        <taxon>Anisakidae</taxon>
        <taxon>Anisakis</taxon>
        <taxon>Anisakis simplex complex</taxon>
    </lineage>
</organism>
<evidence type="ECO:0000256" key="1">
    <source>
        <dbReference type="SAM" id="MobiDB-lite"/>
    </source>
</evidence>
<reference evidence="2 3" key="2">
    <citation type="submission" date="2018-11" db="EMBL/GenBank/DDBJ databases">
        <authorList>
            <consortium name="Pathogen Informatics"/>
        </authorList>
    </citation>
    <scope>NUCLEOTIDE SEQUENCE [LARGE SCALE GENOMIC DNA]</scope>
</reference>
<dbReference type="EMBL" id="UYRR01030993">
    <property type="protein sequence ID" value="VDK42753.1"/>
    <property type="molecule type" value="Genomic_DNA"/>
</dbReference>